<dbReference type="OrthoDB" id="156233at2157"/>
<accession>A0A3N6M872</accession>
<dbReference type="PANTHER" id="PTHR34236:SF1">
    <property type="entry name" value="DIMETHYL SULFOXIDE REDUCTASE TRANSCRIPTIONAL ACTIVATOR"/>
    <property type="match status" value="1"/>
</dbReference>
<dbReference type="EMBL" id="REGA01000033">
    <property type="protein sequence ID" value="RQG89636.1"/>
    <property type="molecule type" value="Genomic_DNA"/>
</dbReference>
<feature type="domain" description="Bacterioopsin transcriptional activator GAF and HTH associated" evidence="4">
    <location>
        <begin position="3"/>
        <end position="143"/>
    </location>
</feature>
<proteinExistence type="predicted"/>
<dbReference type="Pfam" id="PF15915">
    <property type="entry name" value="BAT"/>
    <property type="match status" value="1"/>
</dbReference>
<dbReference type="Pfam" id="PF04967">
    <property type="entry name" value="HTH_10"/>
    <property type="match status" value="1"/>
</dbReference>
<evidence type="ECO:0000259" key="3">
    <source>
        <dbReference type="Pfam" id="PF04967"/>
    </source>
</evidence>
<gene>
    <name evidence="5" type="ORF">EA473_21725</name>
</gene>
<reference evidence="5 6" key="1">
    <citation type="submission" date="2018-10" db="EMBL/GenBank/DDBJ databases">
        <title>Natrarchaeobius chitinivorans gen. nov., sp. nov., and Natrarchaeobius haloalkaliphilus sp. nov., alkaliphilic, chitin-utilizing haloarchaea from hypersaline alkaline lakes.</title>
        <authorList>
            <person name="Sorokin D.Y."/>
            <person name="Elcheninov A.G."/>
            <person name="Kostrikina N.A."/>
            <person name="Bale N.J."/>
            <person name="Sinninghe Damste J.S."/>
            <person name="Khijniak T.V."/>
            <person name="Kublanov I.V."/>
            <person name="Toshchakov S.V."/>
        </authorList>
    </citation>
    <scope>NUCLEOTIDE SEQUENCE [LARGE SCALE GENOMIC DNA]</scope>
    <source>
        <strain evidence="5 6">AArcht4T</strain>
    </source>
</reference>
<dbReference type="InterPro" id="IPR007050">
    <property type="entry name" value="HTH_bacterioopsin"/>
</dbReference>
<organism evidence="5 6">
    <name type="scientific">Natrarchaeobius chitinivorans</name>
    <dbReference type="NCBI Taxonomy" id="1679083"/>
    <lineage>
        <taxon>Archaea</taxon>
        <taxon>Methanobacteriati</taxon>
        <taxon>Methanobacteriota</taxon>
        <taxon>Stenosarchaea group</taxon>
        <taxon>Halobacteria</taxon>
        <taxon>Halobacteriales</taxon>
        <taxon>Natrialbaceae</taxon>
        <taxon>Natrarchaeobius</taxon>
    </lineage>
</organism>
<evidence type="ECO:0000313" key="5">
    <source>
        <dbReference type="EMBL" id="RQG89636.1"/>
    </source>
</evidence>
<dbReference type="RefSeq" id="WP_124197629.1">
    <property type="nucleotide sequence ID" value="NZ_REGA01000033.1"/>
</dbReference>
<dbReference type="InterPro" id="IPR031803">
    <property type="entry name" value="BAT_GAF/HTH-assoc"/>
</dbReference>
<comment type="caution">
    <text evidence="5">The sequence shown here is derived from an EMBL/GenBank/DDBJ whole genome shotgun (WGS) entry which is preliminary data.</text>
</comment>
<name>A0A3N6M872_NATCH</name>
<evidence type="ECO:0000256" key="1">
    <source>
        <dbReference type="ARBA" id="ARBA00023015"/>
    </source>
</evidence>
<dbReference type="PANTHER" id="PTHR34236">
    <property type="entry name" value="DIMETHYL SULFOXIDE REDUCTASE TRANSCRIPTIONAL ACTIVATOR"/>
    <property type="match status" value="1"/>
</dbReference>
<protein>
    <submittedName>
        <fullName evidence="5">Bacterio-opsin activator</fullName>
    </submittedName>
</protein>
<dbReference type="Proteomes" id="UP000282323">
    <property type="component" value="Unassembled WGS sequence"/>
</dbReference>
<sequence>MAIEASFTATQGEFPLAEVFSKFPAAQIELDRVVPTNDVLIPYFWLQQIDSSDINLDGIDHPGINDLRIIDDVDGELFIRIDWDFEYESVLTAILETDVELVSAIGKEDKWTFEVRGNKQQDLSDFQSYCKNNGIPIELTELHALSPLQSGQRYDLTEAQREALTLAYACGFYDSPREVTQKEVADELNISRQALASRLQRGTRRLIASTLIHPSD</sequence>
<keyword evidence="2" id="KW-0804">Transcription</keyword>
<evidence type="ECO:0000313" key="6">
    <source>
        <dbReference type="Proteomes" id="UP000282323"/>
    </source>
</evidence>
<keyword evidence="1" id="KW-0805">Transcription regulation</keyword>
<evidence type="ECO:0000256" key="2">
    <source>
        <dbReference type="ARBA" id="ARBA00023163"/>
    </source>
</evidence>
<evidence type="ECO:0000259" key="4">
    <source>
        <dbReference type="Pfam" id="PF15915"/>
    </source>
</evidence>
<dbReference type="InterPro" id="IPR036388">
    <property type="entry name" value="WH-like_DNA-bd_sf"/>
</dbReference>
<dbReference type="InterPro" id="IPR013324">
    <property type="entry name" value="RNA_pol_sigma_r3/r4-like"/>
</dbReference>
<feature type="domain" description="HTH bat-type" evidence="3">
    <location>
        <begin position="156"/>
        <end position="207"/>
    </location>
</feature>
<dbReference type="AlphaFoldDB" id="A0A3N6M872"/>
<dbReference type="Gene3D" id="1.10.10.10">
    <property type="entry name" value="Winged helix-like DNA-binding domain superfamily/Winged helix DNA-binding domain"/>
    <property type="match status" value="1"/>
</dbReference>
<dbReference type="SUPFAM" id="SSF88659">
    <property type="entry name" value="Sigma3 and sigma4 domains of RNA polymerase sigma factors"/>
    <property type="match status" value="1"/>
</dbReference>
<keyword evidence="6" id="KW-1185">Reference proteome</keyword>